<sequence>MPDTRLILGNQEILKGANLTINLELPKLYNTPTQLPVHVIRGRKEGPVVFISAAIHGDELNGIEIIRRLRKLDILKKIRGTLLLVPIVNVYGIMTLSRYLPDRRDLNRSFPGSIKGSLASRVAKIFFDEIVKKCDLGIDLHTASIHKSNLPQVRTNIENEYTFKLAKAFEAPVVLHSELRDGSLRAVAQEEGIPILLYEAGEALRFDEKSIRIGVHGIINVLRENGMLPKVVKKRGQKTPIITRNTQWIRSIESGMLRTIRALGDVVRKDEIVAFIDEPLGDKSFELKAPFDGVIIGKSEIPLVQEGDAIFHIAKFRNLEVAENKIEYFNENVIESSEFFELNDEEIIE</sequence>
<comment type="cofactor">
    <cofactor evidence="1">
        <name>Zn(2+)</name>
        <dbReference type="ChEBI" id="CHEBI:29105"/>
    </cofactor>
</comment>
<evidence type="ECO:0000256" key="2">
    <source>
        <dbReference type="ARBA" id="ARBA00022723"/>
    </source>
</evidence>
<accession>A0AAJ4DN54</accession>
<evidence type="ECO:0000313" key="7">
    <source>
        <dbReference type="Proteomes" id="UP000326061"/>
    </source>
</evidence>
<keyword evidence="4" id="KW-0862">Zinc</keyword>
<name>A0AAJ4DN54_9BACT</name>
<dbReference type="SUPFAM" id="SSF53187">
    <property type="entry name" value="Zn-dependent exopeptidases"/>
    <property type="match status" value="1"/>
</dbReference>
<keyword evidence="7" id="KW-1185">Reference proteome</keyword>
<dbReference type="KEGG" id="suln:FJR47_07820"/>
<dbReference type="CDD" id="cd06251">
    <property type="entry name" value="M14_ASTE_ASPA-like"/>
    <property type="match status" value="1"/>
</dbReference>
<keyword evidence="2" id="KW-0479">Metal-binding</keyword>
<proteinExistence type="predicted"/>
<evidence type="ECO:0000313" key="6">
    <source>
        <dbReference type="EMBL" id="QFR43824.1"/>
    </source>
</evidence>
<dbReference type="PANTHER" id="PTHR37326">
    <property type="entry name" value="BLL3975 PROTEIN"/>
    <property type="match status" value="1"/>
</dbReference>
<feature type="domain" description="Succinylglutamate desuccinylase/Aspartoacylase catalytic" evidence="5">
    <location>
        <begin position="46"/>
        <end position="223"/>
    </location>
</feature>
<evidence type="ECO:0000256" key="3">
    <source>
        <dbReference type="ARBA" id="ARBA00022801"/>
    </source>
</evidence>
<protein>
    <submittedName>
        <fullName evidence="6">Succinylglutamate desuccinylase/aspartoacylase family protein</fullName>
    </submittedName>
</protein>
<reference evidence="7" key="1">
    <citation type="submission" date="2019-06" db="EMBL/GenBank/DDBJ databases">
        <title>Sulfurimonas gotlandica sp. nov., a chemoautotrophic and psychrotolerant epsilonproteobacterium isolated from a pelagic redoxcline, and an emended description of the genus Sulfurimonas.</title>
        <authorList>
            <person name="Wang S."/>
            <person name="Jiang L."/>
            <person name="Shao Z."/>
        </authorList>
    </citation>
    <scope>NUCLEOTIDE SEQUENCE [LARGE SCALE GENOMIC DNA]</scope>
    <source>
        <strain evidence="7">1-1N</strain>
    </source>
</reference>
<dbReference type="Pfam" id="PF24827">
    <property type="entry name" value="AstE_AspA_cat"/>
    <property type="match status" value="1"/>
</dbReference>
<keyword evidence="3" id="KW-0378">Hydrolase</keyword>
<dbReference type="AlphaFoldDB" id="A0AAJ4DN54"/>
<dbReference type="GO" id="GO:0016788">
    <property type="term" value="F:hydrolase activity, acting on ester bonds"/>
    <property type="evidence" value="ECO:0007669"/>
    <property type="project" value="InterPro"/>
</dbReference>
<gene>
    <name evidence="6" type="ORF">FJR47_07820</name>
</gene>
<organism evidence="6 7">
    <name type="scientific">Sulfurimonas xiamenensis</name>
    <dbReference type="NCBI Taxonomy" id="2590021"/>
    <lineage>
        <taxon>Bacteria</taxon>
        <taxon>Pseudomonadati</taxon>
        <taxon>Campylobacterota</taxon>
        <taxon>Epsilonproteobacteria</taxon>
        <taxon>Campylobacterales</taxon>
        <taxon>Sulfurimonadaceae</taxon>
        <taxon>Sulfurimonas</taxon>
    </lineage>
</organism>
<dbReference type="Proteomes" id="UP000326061">
    <property type="component" value="Chromosome"/>
</dbReference>
<dbReference type="RefSeq" id="WP_152299885.1">
    <property type="nucleotide sequence ID" value="NZ_CP041166.1"/>
</dbReference>
<dbReference type="InterPro" id="IPR043795">
    <property type="entry name" value="N-alpha-Ac-DABA-like"/>
</dbReference>
<dbReference type="InterPro" id="IPR055438">
    <property type="entry name" value="AstE_AspA_cat"/>
</dbReference>
<dbReference type="PIRSF" id="PIRSF039012">
    <property type="entry name" value="ASP"/>
    <property type="match status" value="1"/>
</dbReference>
<evidence type="ECO:0000256" key="4">
    <source>
        <dbReference type="ARBA" id="ARBA00022833"/>
    </source>
</evidence>
<dbReference type="InterPro" id="IPR053138">
    <property type="entry name" value="N-alpha-Ac-DABA_deacetylase"/>
</dbReference>
<dbReference type="Gene3D" id="3.40.630.10">
    <property type="entry name" value="Zn peptidases"/>
    <property type="match status" value="1"/>
</dbReference>
<dbReference type="GO" id="GO:0016811">
    <property type="term" value="F:hydrolase activity, acting on carbon-nitrogen (but not peptide) bonds, in linear amides"/>
    <property type="evidence" value="ECO:0007669"/>
    <property type="project" value="InterPro"/>
</dbReference>
<evidence type="ECO:0000256" key="1">
    <source>
        <dbReference type="ARBA" id="ARBA00001947"/>
    </source>
</evidence>
<dbReference type="GO" id="GO:0046872">
    <property type="term" value="F:metal ion binding"/>
    <property type="evidence" value="ECO:0007669"/>
    <property type="project" value="UniProtKB-KW"/>
</dbReference>
<dbReference type="EMBL" id="CP041166">
    <property type="protein sequence ID" value="QFR43824.1"/>
    <property type="molecule type" value="Genomic_DNA"/>
</dbReference>
<dbReference type="PANTHER" id="PTHR37326:SF2">
    <property type="entry name" value="SUCCINYLGLUTAMATE DESUCCINYLASE_ASPARTOACYLASE FAMILY PROTEIN"/>
    <property type="match status" value="1"/>
</dbReference>
<evidence type="ECO:0000259" key="5">
    <source>
        <dbReference type="Pfam" id="PF24827"/>
    </source>
</evidence>